<dbReference type="Proteomes" id="UP000800041">
    <property type="component" value="Unassembled WGS sequence"/>
</dbReference>
<keyword evidence="2" id="KW-1185">Reference proteome</keyword>
<organism evidence="1 2">
    <name type="scientific">Aulographum hederae CBS 113979</name>
    <dbReference type="NCBI Taxonomy" id="1176131"/>
    <lineage>
        <taxon>Eukaryota</taxon>
        <taxon>Fungi</taxon>
        <taxon>Dikarya</taxon>
        <taxon>Ascomycota</taxon>
        <taxon>Pezizomycotina</taxon>
        <taxon>Dothideomycetes</taxon>
        <taxon>Pleosporomycetidae</taxon>
        <taxon>Aulographales</taxon>
        <taxon>Aulographaceae</taxon>
    </lineage>
</organism>
<evidence type="ECO:0000313" key="1">
    <source>
        <dbReference type="EMBL" id="KAF1991997.1"/>
    </source>
</evidence>
<protein>
    <submittedName>
        <fullName evidence="1">Uncharacterized protein</fullName>
    </submittedName>
</protein>
<evidence type="ECO:0000313" key="2">
    <source>
        <dbReference type="Proteomes" id="UP000800041"/>
    </source>
</evidence>
<dbReference type="AlphaFoldDB" id="A0A6G1HG04"/>
<accession>A0A6G1HG04</accession>
<dbReference type="EMBL" id="ML977138">
    <property type="protein sequence ID" value="KAF1991997.1"/>
    <property type="molecule type" value="Genomic_DNA"/>
</dbReference>
<name>A0A6G1HG04_9PEZI</name>
<gene>
    <name evidence="1" type="ORF">K402DRAFT_76835</name>
</gene>
<sequence>MGLVCSLAWPRPAPCSPLRPAASQRSRQVPIHSGARIHHTAESDRGRVTSRLLPRALGHLLKVNKMRDCQIPPGSF</sequence>
<proteinExistence type="predicted"/>
<reference evidence="1" key="1">
    <citation type="journal article" date="2020" name="Stud. Mycol.">
        <title>101 Dothideomycetes genomes: a test case for predicting lifestyles and emergence of pathogens.</title>
        <authorList>
            <person name="Haridas S."/>
            <person name="Albert R."/>
            <person name="Binder M."/>
            <person name="Bloem J."/>
            <person name="Labutti K."/>
            <person name="Salamov A."/>
            <person name="Andreopoulos B."/>
            <person name="Baker S."/>
            <person name="Barry K."/>
            <person name="Bills G."/>
            <person name="Bluhm B."/>
            <person name="Cannon C."/>
            <person name="Castanera R."/>
            <person name="Culley D."/>
            <person name="Daum C."/>
            <person name="Ezra D."/>
            <person name="Gonzalez J."/>
            <person name="Henrissat B."/>
            <person name="Kuo A."/>
            <person name="Liang C."/>
            <person name="Lipzen A."/>
            <person name="Lutzoni F."/>
            <person name="Magnuson J."/>
            <person name="Mondo S."/>
            <person name="Nolan M."/>
            <person name="Ohm R."/>
            <person name="Pangilinan J."/>
            <person name="Park H.-J."/>
            <person name="Ramirez L."/>
            <person name="Alfaro M."/>
            <person name="Sun H."/>
            <person name="Tritt A."/>
            <person name="Yoshinaga Y."/>
            <person name="Zwiers L.-H."/>
            <person name="Turgeon B."/>
            <person name="Goodwin S."/>
            <person name="Spatafora J."/>
            <person name="Crous P."/>
            <person name="Grigoriev I."/>
        </authorList>
    </citation>
    <scope>NUCLEOTIDE SEQUENCE</scope>
    <source>
        <strain evidence="1">CBS 113979</strain>
    </source>
</reference>